<evidence type="ECO:0000313" key="5">
    <source>
        <dbReference type="EMBL" id="KAI9191854.1"/>
    </source>
</evidence>
<reference evidence="5" key="2">
    <citation type="submission" date="2023-02" db="EMBL/GenBank/DDBJ databases">
        <authorList>
            <person name="Swenson N.G."/>
            <person name="Wegrzyn J.L."/>
            <person name="Mcevoy S.L."/>
        </authorList>
    </citation>
    <scope>NUCLEOTIDE SEQUENCE</scope>
    <source>
        <strain evidence="5">91603</strain>
        <tissue evidence="5">Leaf</tissue>
    </source>
</reference>
<dbReference type="SUPFAM" id="SSF49764">
    <property type="entry name" value="HSP20-like chaperones"/>
    <property type="match status" value="1"/>
</dbReference>
<keyword evidence="1" id="KW-0346">Stress response</keyword>
<dbReference type="PANTHER" id="PTHR11527">
    <property type="entry name" value="HEAT-SHOCK PROTEIN 20 FAMILY MEMBER"/>
    <property type="match status" value="1"/>
</dbReference>
<evidence type="ECO:0000259" key="4">
    <source>
        <dbReference type="PROSITE" id="PS01031"/>
    </source>
</evidence>
<dbReference type="InterPro" id="IPR008978">
    <property type="entry name" value="HSP20-like_chaperone"/>
</dbReference>
<evidence type="ECO:0000313" key="6">
    <source>
        <dbReference type="Proteomes" id="UP001064489"/>
    </source>
</evidence>
<evidence type="ECO:0000256" key="2">
    <source>
        <dbReference type="PROSITE-ProRule" id="PRU00285"/>
    </source>
</evidence>
<comment type="caution">
    <text evidence="5">The sequence shown here is derived from an EMBL/GenBank/DDBJ whole genome shotgun (WGS) entry which is preliminary data.</text>
</comment>
<reference evidence="5" key="1">
    <citation type="journal article" date="2022" name="Plant J.">
        <title>Strategies of tolerance reflected in two North American maple genomes.</title>
        <authorList>
            <person name="McEvoy S.L."/>
            <person name="Sezen U.U."/>
            <person name="Trouern-Trend A."/>
            <person name="McMahon S.M."/>
            <person name="Schaberg P.G."/>
            <person name="Yang J."/>
            <person name="Wegrzyn J.L."/>
            <person name="Swenson N.G."/>
        </authorList>
    </citation>
    <scope>NUCLEOTIDE SEQUENCE</scope>
    <source>
        <strain evidence="5">91603</strain>
    </source>
</reference>
<organism evidence="5 6">
    <name type="scientific">Acer negundo</name>
    <name type="common">Box elder</name>
    <dbReference type="NCBI Taxonomy" id="4023"/>
    <lineage>
        <taxon>Eukaryota</taxon>
        <taxon>Viridiplantae</taxon>
        <taxon>Streptophyta</taxon>
        <taxon>Embryophyta</taxon>
        <taxon>Tracheophyta</taxon>
        <taxon>Spermatophyta</taxon>
        <taxon>Magnoliopsida</taxon>
        <taxon>eudicotyledons</taxon>
        <taxon>Gunneridae</taxon>
        <taxon>Pentapetalae</taxon>
        <taxon>rosids</taxon>
        <taxon>malvids</taxon>
        <taxon>Sapindales</taxon>
        <taxon>Sapindaceae</taxon>
        <taxon>Hippocastanoideae</taxon>
        <taxon>Acereae</taxon>
        <taxon>Acer</taxon>
    </lineage>
</organism>
<evidence type="ECO:0000256" key="3">
    <source>
        <dbReference type="RuleBase" id="RU003616"/>
    </source>
</evidence>
<dbReference type="Gene3D" id="2.60.40.790">
    <property type="match status" value="1"/>
</dbReference>
<keyword evidence="6" id="KW-1185">Reference proteome</keyword>
<feature type="domain" description="SHSP" evidence="4">
    <location>
        <begin position="1"/>
        <end position="105"/>
    </location>
</feature>
<dbReference type="PROSITE" id="PS01031">
    <property type="entry name" value="SHSP"/>
    <property type="match status" value="1"/>
</dbReference>
<proteinExistence type="inferred from homology"/>
<gene>
    <name evidence="5" type="ORF">LWI28_014552</name>
</gene>
<evidence type="ECO:0000256" key="1">
    <source>
        <dbReference type="ARBA" id="ARBA00023016"/>
    </source>
</evidence>
<name>A0AAD5JIX5_ACENE</name>
<accession>A0AAD5JIX5</accession>
<dbReference type="EMBL" id="JAJSOW010000004">
    <property type="protein sequence ID" value="KAI9191854.1"/>
    <property type="molecule type" value="Genomic_DNA"/>
</dbReference>
<sequence length="105" mass="11959">MAATPADVKEYPNEYMFIIDVPGLKSGQLKVQVEDDNTLVVSGERTREKEKDAGVKYIRMERRLGKYLKKFVLPENANTEKISAVSRWGVDCDCEEEATSRELET</sequence>
<dbReference type="Pfam" id="PF00011">
    <property type="entry name" value="HSP20"/>
    <property type="match status" value="1"/>
</dbReference>
<comment type="similarity">
    <text evidence="2 3">Belongs to the small heat shock protein (HSP20) family.</text>
</comment>
<dbReference type="InterPro" id="IPR031107">
    <property type="entry name" value="Small_HSP"/>
</dbReference>
<dbReference type="AlphaFoldDB" id="A0AAD5JIX5"/>
<dbReference type="InterPro" id="IPR002068">
    <property type="entry name" value="A-crystallin/Hsp20_dom"/>
</dbReference>
<protein>
    <recommendedName>
        <fullName evidence="4">SHSP domain-containing protein</fullName>
    </recommendedName>
</protein>
<dbReference type="Proteomes" id="UP001064489">
    <property type="component" value="Chromosome 6"/>
</dbReference>